<reference evidence="2" key="1">
    <citation type="submission" date="2023-07" db="EMBL/GenBank/DDBJ databases">
        <authorList>
            <person name="Pelsma A.J. K."/>
        </authorList>
    </citation>
    <scope>NUCLEOTIDE SEQUENCE</scope>
</reference>
<sequence>MDEKTVRVRPFMRVVANGIASPSRPDGEAMLRLTLVITPELVAPDSASGFEMAKWPAEIARLIRDGALGSAEKGHVTLWVEQFTGTDAGCGKTAKTVKASAPGVMAGKESDWNAVAALWKRYIESDLAWPEPWLSLSADIDRSLKGEKHHADLQGKYAPADPGLPEPGKNGYDPKNNVILGVQPKADVKQMIRDVLPIGQSDLVVDEERTRGARVMRKLHKGPYSLCEPPEVIERLAGFASFKQAVEKTCKERSDTKKHNGDIKTALQTRPGGAATADHTPAAKTSRRAPSVLPTNAGAFVAGQPSDHERTTHEYGTWGQFRSGALPAKNCPQDVDKLDLVRGRFYAAQGDPILSRLFCLAVDLLVPISRLGTALDVQIVEGERAGEKIDLIFHWAADDDTEDATRPSRVVTAARFLSQRVTGPATGGAPTRLRWFWPVSIFEAGVGRDDKGGVFRVSRPELVEQRNGIWRTGKPPVSNDADAAPPRYTLTSLDVRRAVDAKPDGVDRGDRHHTAGLTLLDRERAPQAARDMAIAELQAQQGCAPDKKRATVFLHAEELTIGRRVDLAAIAAGADISTAKWRSLMSRFVSFHGLDPAAERIFAAVIGGDARAGVFDEYSFQVAARLIPRFESTTETGKTDDKVDYDAITEEAIFTWDGSPSVLTDTSRPQDRCGIARAPFTRRYRPPTTRDSQNVTHAPLRFGVPYLLRFRSAFLGGGSPSPHDPGCAHDGCADDVTIPPSAGGRAMPRRFLRHENIGAPLLLLPRRLADLSHKEMGYEQLDQAIVRSSVTSDCLPEPVFAAFREDHRPPKVKLADRVKPHETMRVFYPPAVSVETARRHGALDGADPAAVLRGGLQGVLWEPFLRGDPTEDPKRVPGGFPTAVTDRAPALTPEGAVYRRRVLYGRSCDDDRQNGIPVFELGASSRPPKGGHGFLPDPAIDLYSVRARIPGSDRYLTGDVSARLYDQPHKIGYPHALPLVVEIVRVEGRRPKPLETIKELFETAEAPLCWLNRSNVVSSAPNGGVPVRHLRARLYQAEEFDLEVACLPSVDMLSHCFALPETISIQLRQAGLSPQAGSFLKELCGFDACRALPAFDDAQMLTGLRGLSAPTQETIAAVAGELIERQRRCWPIEEIAAVTRLRICHAVNAPLEQPFFGRPEGATEPVPAWPRQAGADGKPGKPVVAFRPPLDAILELAPADCGPFEAPNAKTLLLSGWIWLDLDGVDGFEIRAAAVAPTTGVMDDRSRGRSLMARRSGRWPSMLVSTGGSTRRMYVSKRSVLGFDVDEDGVVDLVPEHVTLLRVDGLPARGAVPADSDLYGPTHGRYTAVNLGLLHAYAIRGAPCVSQCAGVPGTEDHSCRSLVVRASQPTIISDTKARQLCLTLVAIGRHVGLFETAPAYLNGREELLLRRQPLATHEQTRTSDPLAVEIQATDRPAALEVRRPEPSFAITRYAYRGPAGAMNFVVRRRAPTRLFFARGWFSSGEEERVGIVLWPPNYLALTEQAVDEDRLPIRTPPIDLTNFEDKDLGPAGTFVTRWGGDPIRRDETPQKGVLIPPDSFLDLKPGAKSAHAPKFVPNVLMPVPFASDDDATADETKPPQREMRAVSLLTYKPCFDINREEWYVDVDLDPRRAADPFIRFGLVRYQEKAIPSRTPDDAFNDAHCSTPVTVWSQLLPERTLTVTLSAPAANGARRVRLTAEGHGQLGVKDIEIDKAFPKLSAEKREAMRNSFATLQRPALRAFIFHETTDATGLTRRTNLLDEPEGYLRIYAKQRNETLEWTRDVELSDACLNAYGPGSCVVYVEEVDRRMPASYASEPILPASMFDAKTFQESGPRFNARIAILEMHGQLVEALN</sequence>
<proteinExistence type="predicted"/>
<organism evidence="2">
    <name type="scientific">freshwater sediment metagenome</name>
    <dbReference type="NCBI Taxonomy" id="556182"/>
    <lineage>
        <taxon>unclassified sequences</taxon>
        <taxon>metagenomes</taxon>
        <taxon>ecological metagenomes</taxon>
    </lineage>
</organism>
<feature type="region of interest" description="Disordered" evidence="1">
    <location>
        <begin position="867"/>
        <end position="887"/>
    </location>
</feature>
<evidence type="ECO:0000313" key="2">
    <source>
        <dbReference type="EMBL" id="CAJ0849395.1"/>
    </source>
</evidence>
<gene>
    <name evidence="2" type="ORF">AMST5_00119</name>
</gene>
<evidence type="ECO:0000256" key="1">
    <source>
        <dbReference type="SAM" id="MobiDB-lite"/>
    </source>
</evidence>
<accession>A0AA48LWT1</accession>
<feature type="region of interest" description="Disordered" evidence="1">
    <location>
        <begin position="151"/>
        <end position="174"/>
    </location>
</feature>
<protein>
    <submittedName>
        <fullName evidence="2">Uncharacterized protein</fullName>
    </submittedName>
</protein>
<feature type="region of interest" description="Disordered" evidence="1">
    <location>
        <begin position="264"/>
        <end position="289"/>
    </location>
</feature>
<dbReference type="EMBL" id="OY288114">
    <property type="protein sequence ID" value="CAJ0849395.1"/>
    <property type="molecule type" value="Genomic_DNA"/>
</dbReference>
<name>A0AA48LWT1_9ZZZZ</name>